<evidence type="ECO:0000256" key="5">
    <source>
        <dbReference type="ARBA" id="ARBA00023136"/>
    </source>
</evidence>
<dbReference type="EMBL" id="KN847047">
    <property type="protein sequence ID" value="KIW22242.1"/>
    <property type="molecule type" value="Genomic_DNA"/>
</dbReference>
<evidence type="ECO:0000259" key="8">
    <source>
        <dbReference type="PROSITE" id="PS50850"/>
    </source>
</evidence>
<dbReference type="Proteomes" id="UP000054466">
    <property type="component" value="Unassembled WGS sequence"/>
</dbReference>
<protein>
    <recommendedName>
        <fullName evidence="8">Major facilitator superfamily (MFS) profile domain-containing protein</fullName>
    </recommendedName>
</protein>
<organism evidence="9 10">
    <name type="scientific">Cladophialophora immunda</name>
    <dbReference type="NCBI Taxonomy" id="569365"/>
    <lineage>
        <taxon>Eukaryota</taxon>
        <taxon>Fungi</taxon>
        <taxon>Dikarya</taxon>
        <taxon>Ascomycota</taxon>
        <taxon>Pezizomycotina</taxon>
        <taxon>Eurotiomycetes</taxon>
        <taxon>Chaetothyriomycetidae</taxon>
        <taxon>Chaetothyriales</taxon>
        <taxon>Herpotrichiellaceae</taxon>
        <taxon>Cladophialophora</taxon>
    </lineage>
</organism>
<evidence type="ECO:0000313" key="9">
    <source>
        <dbReference type="EMBL" id="KIW22242.1"/>
    </source>
</evidence>
<keyword evidence="5 7" id="KW-0472">Membrane</keyword>
<comment type="subcellular location">
    <subcellularLocation>
        <location evidence="1">Membrane</location>
        <topology evidence="1">Multi-pass membrane protein</topology>
    </subcellularLocation>
</comment>
<evidence type="ECO:0000256" key="2">
    <source>
        <dbReference type="ARBA" id="ARBA00007520"/>
    </source>
</evidence>
<evidence type="ECO:0000256" key="3">
    <source>
        <dbReference type="ARBA" id="ARBA00022692"/>
    </source>
</evidence>
<dbReference type="InterPro" id="IPR036259">
    <property type="entry name" value="MFS_trans_sf"/>
</dbReference>
<evidence type="ECO:0000256" key="6">
    <source>
        <dbReference type="SAM" id="MobiDB-lite"/>
    </source>
</evidence>
<dbReference type="GO" id="GO:0005886">
    <property type="term" value="C:plasma membrane"/>
    <property type="evidence" value="ECO:0007669"/>
    <property type="project" value="TreeGrafter"/>
</dbReference>
<evidence type="ECO:0000256" key="4">
    <source>
        <dbReference type="ARBA" id="ARBA00022989"/>
    </source>
</evidence>
<dbReference type="InterPro" id="IPR020846">
    <property type="entry name" value="MFS_dom"/>
</dbReference>
<dbReference type="PANTHER" id="PTHR23501:SF102">
    <property type="entry name" value="DRUG TRANSPORTER, PUTATIVE (AFU_ORTHOLOGUE AFUA_3G08530)-RELATED"/>
    <property type="match status" value="1"/>
</dbReference>
<proteinExistence type="inferred from homology"/>
<dbReference type="GeneID" id="27351342"/>
<feature type="transmembrane region" description="Helical" evidence="7">
    <location>
        <begin position="311"/>
        <end position="330"/>
    </location>
</feature>
<feature type="transmembrane region" description="Helical" evidence="7">
    <location>
        <begin position="46"/>
        <end position="65"/>
    </location>
</feature>
<accession>A0A0D2ABS7</accession>
<dbReference type="HOGENOM" id="CLU_000960_22_0_1"/>
<keyword evidence="10" id="KW-1185">Reference proteome</keyword>
<dbReference type="OrthoDB" id="3934656at2759"/>
<dbReference type="RefSeq" id="XP_016242458.1">
    <property type="nucleotide sequence ID" value="XM_016399646.1"/>
</dbReference>
<feature type="transmembrane region" description="Helical" evidence="7">
    <location>
        <begin position="337"/>
        <end position="356"/>
    </location>
</feature>
<gene>
    <name evidence="9" type="ORF">PV07_12148</name>
</gene>
<dbReference type="PRINTS" id="PR01036">
    <property type="entry name" value="TCRTETB"/>
</dbReference>
<dbReference type="Gene3D" id="1.20.1720.10">
    <property type="entry name" value="Multidrug resistance protein D"/>
    <property type="match status" value="1"/>
</dbReference>
<dbReference type="VEuPathDB" id="FungiDB:PV07_12148"/>
<dbReference type="AlphaFoldDB" id="A0A0D2ABS7"/>
<name>A0A0D2ABS7_9EURO</name>
<dbReference type="Pfam" id="PF07690">
    <property type="entry name" value="MFS_1"/>
    <property type="match status" value="1"/>
</dbReference>
<feature type="domain" description="Major facilitator superfamily (MFS) profile" evidence="8">
    <location>
        <begin position="12"/>
        <end position="502"/>
    </location>
</feature>
<dbReference type="InterPro" id="IPR011701">
    <property type="entry name" value="MFS"/>
</dbReference>
<feature type="transmembrane region" description="Helical" evidence="7">
    <location>
        <begin position="234"/>
        <end position="251"/>
    </location>
</feature>
<evidence type="ECO:0000256" key="7">
    <source>
        <dbReference type="SAM" id="Phobius"/>
    </source>
</evidence>
<evidence type="ECO:0000256" key="1">
    <source>
        <dbReference type="ARBA" id="ARBA00004141"/>
    </source>
</evidence>
<sequence>MATSSRLRRPAILAGLLFSLFLAALDFSIITTAVPSISYQLRSHTAYVWIGSAYLLTSAAVTPVWGKAADVWGRKPALLSSIALFAVGSAICGWSKNIAQLISGRAVQGSAAGGIIVLVNISISDVWDARHRSMFLATTGLVWAISAGVGPLLGGIFSEYLTWRWAFWVNLPCCFVAFVVLFLLMSPVQPQTVRADRKRNMDWIGTVAIIGVTIMILLSLDFGGVVSPWNSPKVLTLLIGGFVVLSFFVFWEARGASNPLIPSHLVDRTSKISPLMVCFTHGFVNVSSWYFLPLYFQAVRGASPTRSGVLIMPIVVVQALIGLAAGAITYRFGWIRPLIWAGMALTTLGFGLFIGIGTSTSLVRTVTIEIVAALGVGAAFQAPLIAYQSVVGPADMAVATALFGFVRSLSTSISVVVGGIVFQNTMSTQTKRLSSVLGGPLARNFSASTAATNALLVRTLPFHQQVEVKKAYASSLKHMWIMYASVGGVGLVAALFVKKQKAVGEAGSDPPDRDGVELEQPPARSPSQVQ</sequence>
<feature type="transmembrane region" description="Helical" evidence="7">
    <location>
        <begin position="135"/>
        <end position="157"/>
    </location>
</feature>
<feature type="transmembrane region" description="Helical" evidence="7">
    <location>
        <begin position="77"/>
        <end position="96"/>
    </location>
</feature>
<feature type="transmembrane region" description="Helical" evidence="7">
    <location>
        <begin position="362"/>
        <end position="386"/>
    </location>
</feature>
<feature type="region of interest" description="Disordered" evidence="6">
    <location>
        <begin position="504"/>
        <end position="530"/>
    </location>
</feature>
<dbReference type="CDD" id="cd17502">
    <property type="entry name" value="MFS_Azr1_MDR_like"/>
    <property type="match status" value="1"/>
</dbReference>
<dbReference type="SUPFAM" id="SSF103473">
    <property type="entry name" value="MFS general substrate transporter"/>
    <property type="match status" value="1"/>
</dbReference>
<feature type="transmembrane region" description="Helical" evidence="7">
    <location>
        <begin position="480"/>
        <end position="497"/>
    </location>
</feature>
<dbReference type="Gene3D" id="1.20.1250.20">
    <property type="entry name" value="MFS general substrate transporter like domains"/>
    <property type="match status" value="1"/>
</dbReference>
<feature type="transmembrane region" description="Helical" evidence="7">
    <location>
        <begin position="102"/>
        <end position="123"/>
    </location>
</feature>
<dbReference type="PROSITE" id="PS50850">
    <property type="entry name" value="MFS"/>
    <property type="match status" value="1"/>
</dbReference>
<comment type="similarity">
    <text evidence="2">Belongs to the major facilitator superfamily. TCR/Tet family.</text>
</comment>
<feature type="transmembrane region" description="Helical" evidence="7">
    <location>
        <begin position="12"/>
        <end position="34"/>
    </location>
</feature>
<feature type="transmembrane region" description="Helical" evidence="7">
    <location>
        <begin position="163"/>
        <end position="183"/>
    </location>
</feature>
<dbReference type="GO" id="GO:0022857">
    <property type="term" value="F:transmembrane transporter activity"/>
    <property type="evidence" value="ECO:0007669"/>
    <property type="project" value="InterPro"/>
</dbReference>
<feature type="transmembrane region" description="Helical" evidence="7">
    <location>
        <begin position="203"/>
        <end position="222"/>
    </location>
</feature>
<keyword evidence="3 7" id="KW-0812">Transmembrane</keyword>
<keyword evidence="4 7" id="KW-1133">Transmembrane helix</keyword>
<evidence type="ECO:0000313" key="10">
    <source>
        <dbReference type="Proteomes" id="UP000054466"/>
    </source>
</evidence>
<feature type="transmembrane region" description="Helical" evidence="7">
    <location>
        <begin position="398"/>
        <end position="422"/>
    </location>
</feature>
<reference evidence="9 10" key="1">
    <citation type="submission" date="2015-01" db="EMBL/GenBank/DDBJ databases">
        <title>The Genome Sequence of Cladophialophora immunda CBS83496.</title>
        <authorList>
            <consortium name="The Broad Institute Genomics Platform"/>
            <person name="Cuomo C."/>
            <person name="de Hoog S."/>
            <person name="Gorbushina A."/>
            <person name="Stielow B."/>
            <person name="Teixiera M."/>
            <person name="Abouelleil A."/>
            <person name="Chapman S.B."/>
            <person name="Priest M."/>
            <person name="Young S.K."/>
            <person name="Wortman J."/>
            <person name="Nusbaum C."/>
            <person name="Birren B."/>
        </authorList>
    </citation>
    <scope>NUCLEOTIDE SEQUENCE [LARGE SCALE GENOMIC DNA]</scope>
    <source>
        <strain evidence="9 10">CBS 83496</strain>
    </source>
</reference>
<feature type="transmembrane region" description="Helical" evidence="7">
    <location>
        <begin position="272"/>
        <end position="291"/>
    </location>
</feature>
<dbReference type="PANTHER" id="PTHR23501">
    <property type="entry name" value="MAJOR FACILITATOR SUPERFAMILY"/>
    <property type="match status" value="1"/>
</dbReference>